<evidence type="ECO:0000313" key="2">
    <source>
        <dbReference type="Proteomes" id="UP000827976"/>
    </source>
</evidence>
<gene>
    <name evidence="1" type="ORF">IHE45_01G036900</name>
</gene>
<dbReference type="EMBL" id="CM037011">
    <property type="protein sequence ID" value="KAH7692001.1"/>
    <property type="molecule type" value="Genomic_DNA"/>
</dbReference>
<accession>A0ACB7WTH9</accession>
<proteinExistence type="predicted"/>
<sequence length="161" mass="18170">MNIVSWNVRGLGRPAKRYLVKDFLNLHFADICCLQESKLEIITENIWRDIGGARLDQFESLPVKGSTGGIIMGWNSGAHSGKLIKVGTFSLTMEFHSKRDNFSWRCTSVYGPNGRSLKPAFWEELRDCGGDQAFPWVICGDFNAIFTLEDKNSSNLNFDDI</sequence>
<keyword evidence="2" id="KW-1185">Reference proteome</keyword>
<organism evidence="1 2">
    <name type="scientific">Dioscorea alata</name>
    <name type="common">Purple yam</name>
    <dbReference type="NCBI Taxonomy" id="55571"/>
    <lineage>
        <taxon>Eukaryota</taxon>
        <taxon>Viridiplantae</taxon>
        <taxon>Streptophyta</taxon>
        <taxon>Embryophyta</taxon>
        <taxon>Tracheophyta</taxon>
        <taxon>Spermatophyta</taxon>
        <taxon>Magnoliopsida</taxon>
        <taxon>Liliopsida</taxon>
        <taxon>Dioscoreales</taxon>
        <taxon>Dioscoreaceae</taxon>
        <taxon>Dioscorea</taxon>
    </lineage>
</organism>
<keyword evidence="1" id="KW-0695">RNA-directed DNA polymerase</keyword>
<evidence type="ECO:0000313" key="1">
    <source>
        <dbReference type="EMBL" id="KAH7692001.1"/>
    </source>
</evidence>
<dbReference type="EC" id="2.7.7.49" evidence="1"/>
<dbReference type="Proteomes" id="UP000827976">
    <property type="component" value="Chromosome 1"/>
</dbReference>
<reference evidence="2" key="1">
    <citation type="journal article" date="2022" name="Nat. Commun.">
        <title>Chromosome evolution and the genetic basis of agronomically important traits in greater yam.</title>
        <authorList>
            <person name="Bredeson J.V."/>
            <person name="Lyons J.B."/>
            <person name="Oniyinde I.O."/>
            <person name="Okereke N.R."/>
            <person name="Kolade O."/>
            <person name="Nnabue I."/>
            <person name="Nwadili C.O."/>
            <person name="Hribova E."/>
            <person name="Parker M."/>
            <person name="Nwogha J."/>
            <person name="Shu S."/>
            <person name="Carlson J."/>
            <person name="Kariba R."/>
            <person name="Muthemba S."/>
            <person name="Knop K."/>
            <person name="Barton G.J."/>
            <person name="Sherwood A.V."/>
            <person name="Lopez-Montes A."/>
            <person name="Asiedu R."/>
            <person name="Jamnadass R."/>
            <person name="Muchugi A."/>
            <person name="Goodstein D."/>
            <person name="Egesi C.N."/>
            <person name="Featherston J."/>
            <person name="Asfaw A."/>
            <person name="Simpson G.G."/>
            <person name="Dolezel J."/>
            <person name="Hendre P.S."/>
            <person name="Van Deynze A."/>
            <person name="Kumar P.L."/>
            <person name="Obidiegwu J.E."/>
            <person name="Bhattacharjee R."/>
            <person name="Rokhsar D.S."/>
        </authorList>
    </citation>
    <scope>NUCLEOTIDE SEQUENCE [LARGE SCALE GENOMIC DNA]</scope>
    <source>
        <strain evidence="2">cv. TDa95/00328</strain>
    </source>
</reference>
<keyword evidence="1" id="KW-0548">Nucleotidyltransferase</keyword>
<comment type="caution">
    <text evidence="1">The sequence shown here is derived from an EMBL/GenBank/DDBJ whole genome shotgun (WGS) entry which is preliminary data.</text>
</comment>
<name>A0ACB7WTH9_DIOAL</name>
<protein>
    <submittedName>
        <fullName evidence="1">RNA-directed DNA polymerase protein</fullName>
        <ecNumber evidence="1">2.7.7.49</ecNumber>
    </submittedName>
</protein>
<keyword evidence="1" id="KW-0808">Transferase</keyword>